<comment type="caution">
    <text evidence="4">The sequence shown here is derived from an EMBL/GenBank/DDBJ whole genome shotgun (WGS) entry which is preliminary data.</text>
</comment>
<dbReference type="EMBL" id="JABANO010015517">
    <property type="protein sequence ID" value="KAF4736748.1"/>
    <property type="molecule type" value="Genomic_DNA"/>
</dbReference>
<evidence type="ECO:0000259" key="3">
    <source>
        <dbReference type="PROSITE" id="PS50102"/>
    </source>
</evidence>
<reference evidence="4 5" key="1">
    <citation type="submission" date="2020-04" db="EMBL/GenBank/DDBJ databases">
        <title>Perkinsus olseni comparative genomics.</title>
        <authorList>
            <person name="Bogema D.R."/>
        </authorList>
    </citation>
    <scope>NUCLEOTIDE SEQUENCE [LARGE SCALE GENOMIC DNA]</scope>
    <source>
        <strain evidence="4 5">ATCC PRA-207</strain>
    </source>
</reference>
<feature type="non-terminal residue" evidence="4">
    <location>
        <position position="1"/>
    </location>
</feature>
<evidence type="ECO:0000256" key="2">
    <source>
        <dbReference type="SAM" id="MobiDB-lite"/>
    </source>
</evidence>
<evidence type="ECO:0000313" key="5">
    <source>
        <dbReference type="Proteomes" id="UP000553632"/>
    </source>
</evidence>
<evidence type="ECO:0000256" key="1">
    <source>
        <dbReference type="PROSITE-ProRule" id="PRU00176"/>
    </source>
</evidence>
<accession>A0A7J6SV17</accession>
<keyword evidence="1" id="KW-0694">RNA-binding</keyword>
<keyword evidence="5" id="KW-1185">Reference proteome</keyword>
<proteinExistence type="predicted"/>
<dbReference type="Proteomes" id="UP000553632">
    <property type="component" value="Unassembled WGS sequence"/>
</dbReference>
<dbReference type="SMART" id="SM00360">
    <property type="entry name" value="RRM"/>
    <property type="match status" value="1"/>
</dbReference>
<feature type="compositionally biased region" description="Low complexity" evidence="2">
    <location>
        <begin position="218"/>
        <end position="230"/>
    </location>
</feature>
<protein>
    <recommendedName>
        <fullName evidence="3">RRM domain-containing protein</fullName>
    </recommendedName>
</protein>
<dbReference type="InterPro" id="IPR012677">
    <property type="entry name" value="Nucleotide-bd_a/b_plait_sf"/>
</dbReference>
<dbReference type="AlphaFoldDB" id="A0A7J6SV17"/>
<dbReference type="InterPro" id="IPR035979">
    <property type="entry name" value="RBD_domain_sf"/>
</dbReference>
<dbReference type="PROSITE" id="PS50102">
    <property type="entry name" value="RRM"/>
    <property type="match status" value="1"/>
</dbReference>
<name>A0A7J6SV17_PEROL</name>
<sequence length="371" mass="40683">MPRRSSKHLRSRTLRAGLGPGACNKYRDVAATPCYVTMFQPKTITGCKDGRDVFSGTQNPYQFDKTYLRRVQMAADRASEAFDERIVARGRERLCGRSASARSLPASSFDGYYTSPEVYYCAAKGIDKDTIGNLDTSMPGYMGYHPGVGPLGIHAVTSSKASVMGRAARVPVYRRQFVHIMSLPETDAAAILASALLEPDIGAAILAALQGPRDHRASSSLSSTSVMSPSNRGEEGRRRASKALTEIDTVVMKNLAGDVTKAEIVDTLTRVRLPLPPIGIEFHLDARGAFRGTVLVKFPTQRSAAACVEAFQPPNNPCRIGGRKIRVELQRKGRRERACTARDVMEASLSREKQEMVKKLVDDFLADDRQR</sequence>
<feature type="domain" description="RRM" evidence="3">
    <location>
        <begin position="248"/>
        <end position="332"/>
    </location>
</feature>
<dbReference type="Gene3D" id="3.30.70.330">
    <property type="match status" value="1"/>
</dbReference>
<dbReference type="InterPro" id="IPR000504">
    <property type="entry name" value="RRM_dom"/>
</dbReference>
<evidence type="ECO:0000313" key="4">
    <source>
        <dbReference type="EMBL" id="KAF4736748.1"/>
    </source>
</evidence>
<gene>
    <name evidence="4" type="ORF">FOZ63_031537</name>
</gene>
<dbReference type="SUPFAM" id="SSF54928">
    <property type="entry name" value="RNA-binding domain, RBD"/>
    <property type="match status" value="1"/>
</dbReference>
<organism evidence="4 5">
    <name type="scientific">Perkinsus olseni</name>
    <name type="common">Perkinsus atlanticus</name>
    <dbReference type="NCBI Taxonomy" id="32597"/>
    <lineage>
        <taxon>Eukaryota</taxon>
        <taxon>Sar</taxon>
        <taxon>Alveolata</taxon>
        <taxon>Perkinsozoa</taxon>
        <taxon>Perkinsea</taxon>
        <taxon>Perkinsida</taxon>
        <taxon>Perkinsidae</taxon>
        <taxon>Perkinsus</taxon>
    </lineage>
</organism>
<feature type="region of interest" description="Disordered" evidence="2">
    <location>
        <begin position="215"/>
        <end position="240"/>
    </location>
</feature>
<dbReference type="GO" id="GO:0003723">
    <property type="term" value="F:RNA binding"/>
    <property type="evidence" value="ECO:0007669"/>
    <property type="project" value="UniProtKB-UniRule"/>
</dbReference>